<dbReference type="Proteomes" id="UP001201463">
    <property type="component" value="Unassembled WGS sequence"/>
</dbReference>
<comment type="caution">
    <text evidence="2">The sequence shown here is derived from an EMBL/GenBank/DDBJ whole genome shotgun (WGS) entry which is preliminary data.</text>
</comment>
<sequence>MKLPPPAAALRAGTAQAPGLESPAPMSSAPGLSTLVPPRRMERPR</sequence>
<proteinExistence type="predicted"/>
<feature type="region of interest" description="Disordered" evidence="1">
    <location>
        <begin position="1"/>
        <end position="45"/>
    </location>
</feature>
<protein>
    <submittedName>
        <fullName evidence="2">Uncharacterized protein</fullName>
    </submittedName>
</protein>
<accession>A0ABS8X958</accession>
<evidence type="ECO:0000256" key="1">
    <source>
        <dbReference type="SAM" id="MobiDB-lite"/>
    </source>
</evidence>
<evidence type="ECO:0000313" key="2">
    <source>
        <dbReference type="EMBL" id="MCE4537339.1"/>
    </source>
</evidence>
<evidence type="ECO:0000313" key="3">
    <source>
        <dbReference type="Proteomes" id="UP001201463"/>
    </source>
</evidence>
<reference evidence="2 3" key="1">
    <citation type="submission" date="2021-12" db="EMBL/GenBank/DDBJ databases">
        <title>Genome seq of p7.</title>
        <authorList>
            <person name="Seo T."/>
        </authorList>
    </citation>
    <scope>NUCLEOTIDE SEQUENCE [LARGE SCALE GENOMIC DNA]</scope>
    <source>
        <strain evidence="2 3">P7</strain>
    </source>
</reference>
<dbReference type="EMBL" id="JAJTWT010000003">
    <property type="protein sequence ID" value="MCE4537339.1"/>
    <property type="molecule type" value="Genomic_DNA"/>
</dbReference>
<name>A0ABS8X958_9BURK</name>
<organism evidence="2 3">
    <name type="scientific">Pelomonas caseinilytica</name>
    <dbReference type="NCBI Taxonomy" id="2906763"/>
    <lineage>
        <taxon>Bacteria</taxon>
        <taxon>Pseudomonadati</taxon>
        <taxon>Pseudomonadota</taxon>
        <taxon>Betaproteobacteria</taxon>
        <taxon>Burkholderiales</taxon>
        <taxon>Sphaerotilaceae</taxon>
        <taxon>Roseateles</taxon>
    </lineage>
</organism>
<keyword evidence="3" id="KW-1185">Reference proteome</keyword>
<gene>
    <name evidence="2" type="ORF">LXT12_08765</name>
</gene>